<dbReference type="Proteomes" id="UP000038830">
    <property type="component" value="Unassembled WGS sequence"/>
</dbReference>
<dbReference type="InterPro" id="IPR037883">
    <property type="entry name" value="Knr4/Smi1-like_sf"/>
</dbReference>
<accession>A0A0H5C491</accession>
<protein>
    <recommendedName>
        <fullName evidence="1">Knr4/Smi1-like domain-containing protein</fullName>
    </recommendedName>
</protein>
<name>A0A0H5C491_CYBJN</name>
<evidence type="ECO:0000313" key="4">
    <source>
        <dbReference type="Proteomes" id="UP000038830"/>
    </source>
</evidence>
<reference evidence="2" key="1">
    <citation type="submission" date="2014-12" db="EMBL/GenBank/DDBJ databases">
        <authorList>
            <person name="Jaenicke S."/>
        </authorList>
    </citation>
    <scope>NUCLEOTIDE SEQUENCE [LARGE SCALE GENOMIC DNA]</scope>
    <source>
        <strain evidence="2">CBS1600</strain>
    </source>
</reference>
<evidence type="ECO:0000313" key="5">
    <source>
        <dbReference type="Proteomes" id="UP000094389"/>
    </source>
</evidence>
<dbReference type="EMBL" id="CDQK01000003">
    <property type="protein sequence ID" value="CEP22925.1"/>
    <property type="molecule type" value="Genomic_DNA"/>
</dbReference>
<keyword evidence="5" id="KW-1185">Reference proteome</keyword>
<sequence>MTTDGIETIVNRLREVSKNNFPHIPPNILKEGIPVDKVTQFERERSIHLPEDVRQFLQLLNGEGVHDDGTQSGFLMGLSLLSLADIEREMNIWQEVMDDNPVFAEWHSVSYPPDCIQEVYCDPKHWIGLAVDGCGNSIGIDLKPGPKGRVGQVIVFGRDYDDKCVIANNWTQFLDECVSFIERGESFKVDGNFYELDDSGTYIDEVYEKCMTDVRKSIP</sequence>
<dbReference type="InterPro" id="IPR018958">
    <property type="entry name" value="Knr4/Smi1-like_dom"/>
</dbReference>
<evidence type="ECO:0000313" key="2">
    <source>
        <dbReference type="EMBL" id="CEP22925.1"/>
    </source>
</evidence>
<dbReference type="AlphaFoldDB" id="A0A0H5C491"/>
<dbReference type="GeneID" id="30991655"/>
<feature type="domain" description="Knr4/Smi1-like" evidence="1">
    <location>
        <begin position="32"/>
        <end position="176"/>
    </location>
</feature>
<accession>A0A1E4RUD4</accession>
<dbReference type="PANTHER" id="PTHR47432">
    <property type="entry name" value="CELL WALL ASSEMBLY REGULATOR SMI1"/>
    <property type="match status" value="1"/>
</dbReference>
<evidence type="ECO:0000313" key="3">
    <source>
        <dbReference type="EMBL" id="ODV70675.1"/>
    </source>
</evidence>
<gene>
    <name evidence="2" type="ORF">BN1211_3384</name>
    <name evidence="3" type="ORF">CYBJADRAFT_187378</name>
</gene>
<dbReference type="Pfam" id="PF09346">
    <property type="entry name" value="SMI1_KNR4"/>
    <property type="match status" value="1"/>
</dbReference>
<dbReference type="PANTHER" id="PTHR47432:SF1">
    <property type="entry name" value="CELL WALL ASSEMBLY REGULATOR SMI1"/>
    <property type="match status" value="1"/>
</dbReference>
<dbReference type="STRING" id="983966.A0A0H5C491"/>
<dbReference type="SMART" id="SM00860">
    <property type="entry name" value="SMI1_KNR4"/>
    <property type="match status" value="1"/>
</dbReference>
<dbReference type="Proteomes" id="UP000094389">
    <property type="component" value="Unassembled WGS sequence"/>
</dbReference>
<dbReference type="EMBL" id="KV453953">
    <property type="protein sequence ID" value="ODV70675.1"/>
    <property type="molecule type" value="Genomic_DNA"/>
</dbReference>
<dbReference type="Gene3D" id="3.40.1580.10">
    <property type="entry name" value="SMI1/KNR4-like"/>
    <property type="match status" value="1"/>
</dbReference>
<reference evidence="4" key="2">
    <citation type="journal article" date="2015" name="J. Biotechnol.">
        <title>The structure of the Cyberlindnera jadinii genome and its relation to Candida utilis analyzed by the occurrence of single nucleotide polymorphisms.</title>
        <authorList>
            <person name="Rupp O."/>
            <person name="Brinkrolf K."/>
            <person name="Buerth C."/>
            <person name="Kunigo M."/>
            <person name="Schneider J."/>
            <person name="Jaenicke S."/>
            <person name="Goesmann A."/>
            <person name="Puehler A."/>
            <person name="Jaeger K.-E."/>
            <person name="Ernst J.F."/>
        </authorList>
    </citation>
    <scope>NUCLEOTIDE SEQUENCE [LARGE SCALE GENOMIC DNA]</scope>
    <source>
        <strain evidence="4">ATCC 18201 / CBS 1600 / BCRC 20928 / JCM 3617 / NBRC 0987 / NRRL Y-1542</strain>
    </source>
</reference>
<dbReference type="InterPro" id="IPR051873">
    <property type="entry name" value="KNR4/SMI1_regulator"/>
</dbReference>
<dbReference type="RefSeq" id="XP_020067714.1">
    <property type="nucleotide sequence ID" value="XM_020217259.1"/>
</dbReference>
<dbReference type="OrthoDB" id="2305498at2759"/>
<dbReference type="SUPFAM" id="SSF160631">
    <property type="entry name" value="SMI1/KNR4-like"/>
    <property type="match status" value="1"/>
</dbReference>
<reference evidence="3 5" key="3">
    <citation type="journal article" date="2016" name="Proc. Natl. Acad. Sci. U.S.A.">
        <title>Comparative genomics of biotechnologically important yeasts.</title>
        <authorList>
            <person name="Riley R."/>
            <person name="Haridas S."/>
            <person name="Wolfe K.H."/>
            <person name="Lopes M.R."/>
            <person name="Hittinger C.T."/>
            <person name="Goeker M."/>
            <person name="Salamov A.A."/>
            <person name="Wisecaver J.H."/>
            <person name="Long T.M."/>
            <person name="Calvey C.H."/>
            <person name="Aerts A.L."/>
            <person name="Barry K.W."/>
            <person name="Choi C."/>
            <person name="Clum A."/>
            <person name="Coughlan A.Y."/>
            <person name="Deshpande S."/>
            <person name="Douglass A.P."/>
            <person name="Hanson S.J."/>
            <person name="Klenk H.-P."/>
            <person name="LaButti K.M."/>
            <person name="Lapidus A."/>
            <person name="Lindquist E.A."/>
            <person name="Lipzen A.M."/>
            <person name="Meier-Kolthoff J.P."/>
            <person name="Ohm R.A."/>
            <person name="Otillar R.P."/>
            <person name="Pangilinan J.L."/>
            <person name="Peng Y."/>
            <person name="Rokas A."/>
            <person name="Rosa C.A."/>
            <person name="Scheuner C."/>
            <person name="Sibirny A.A."/>
            <person name="Slot J.C."/>
            <person name="Stielow J.B."/>
            <person name="Sun H."/>
            <person name="Kurtzman C.P."/>
            <person name="Blackwell M."/>
            <person name="Grigoriev I.V."/>
            <person name="Jeffries T.W."/>
        </authorList>
    </citation>
    <scope>NUCLEOTIDE SEQUENCE [LARGE SCALE GENOMIC DNA]</scope>
    <source>
        <strain evidence="5">ATCC 18201 / CBS 1600 / BCRC 20928 / JCM 3617 / NBRC 0987 / NRRL Y-1542</strain>
        <strain evidence="3">NRRL Y-1542</strain>
    </source>
</reference>
<proteinExistence type="predicted"/>
<organism evidence="2 4">
    <name type="scientific">Cyberlindnera jadinii (strain ATCC 18201 / CBS 1600 / BCRC 20928 / JCM 3617 / NBRC 0987 / NRRL Y-1542)</name>
    <name type="common">Torula yeast</name>
    <name type="synonym">Candida utilis</name>
    <dbReference type="NCBI Taxonomy" id="983966"/>
    <lineage>
        <taxon>Eukaryota</taxon>
        <taxon>Fungi</taxon>
        <taxon>Dikarya</taxon>
        <taxon>Ascomycota</taxon>
        <taxon>Saccharomycotina</taxon>
        <taxon>Saccharomycetes</taxon>
        <taxon>Phaffomycetales</taxon>
        <taxon>Phaffomycetaceae</taxon>
        <taxon>Cyberlindnera</taxon>
    </lineage>
</organism>
<evidence type="ECO:0000259" key="1">
    <source>
        <dbReference type="SMART" id="SM00860"/>
    </source>
</evidence>